<dbReference type="SUPFAM" id="SSF55455">
    <property type="entry name" value="SRF-like"/>
    <property type="match status" value="1"/>
</dbReference>
<keyword evidence="9" id="KW-1185">Reference proteome</keyword>
<dbReference type="GO" id="GO:0000981">
    <property type="term" value="F:DNA-binding transcription factor activity, RNA polymerase II-specific"/>
    <property type="evidence" value="ECO:0007669"/>
    <property type="project" value="InterPro"/>
</dbReference>
<organism evidence="8 9">
    <name type="scientific">Panicum virgatum</name>
    <name type="common">Blackwell switchgrass</name>
    <dbReference type="NCBI Taxonomy" id="38727"/>
    <lineage>
        <taxon>Eukaryota</taxon>
        <taxon>Viridiplantae</taxon>
        <taxon>Streptophyta</taxon>
        <taxon>Embryophyta</taxon>
        <taxon>Tracheophyta</taxon>
        <taxon>Spermatophyta</taxon>
        <taxon>Magnoliopsida</taxon>
        <taxon>Liliopsida</taxon>
        <taxon>Poales</taxon>
        <taxon>Poaceae</taxon>
        <taxon>PACMAD clade</taxon>
        <taxon>Panicoideae</taxon>
        <taxon>Panicodae</taxon>
        <taxon>Paniceae</taxon>
        <taxon>Panicinae</taxon>
        <taxon>Panicum</taxon>
        <taxon>Panicum sect. Hiantes</taxon>
    </lineage>
</organism>
<comment type="caution">
    <text evidence="8">The sequence shown here is derived from an EMBL/GenBank/DDBJ whole genome shotgun (WGS) entry which is preliminary data.</text>
</comment>
<evidence type="ECO:0000256" key="6">
    <source>
        <dbReference type="SAM" id="Coils"/>
    </source>
</evidence>
<evidence type="ECO:0000313" key="8">
    <source>
        <dbReference type="EMBL" id="KAG2658893.1"/>
    </source>
</evidence>
<dbReference type="PROSITE" id="PS50066">
    <property type="entry name" value="MADS_BOX_2"/>
    <property type="match status" value="1"/>
</dbReference>
<sequence>MARKKVALQRIANDSTRRATLKKRRKGLMKKASELATLCDVDVLVVVYDGEGEGEARPPEVWPEAPVEAERVAARFKAVPELDQCKKKQDMKALLTQRNDKLRDQLRKARHENRERERALLLHDAIAGRRPGLAGLSVEEVAALGLVVEQRIQTVMDAIARLQLQGEGHDLPAATSSALAPCGTGAGAGHRDMMMQAPDPQGGWMVAGGDNGALAYNGFAVGAGAGGDMPPQFSGMGGFGFAGLDAGRSFPSM</sequence>
<dbReference type="PRINTS" id="PR00404">
    <property type="entry name" value="MADSDOMAIN"/>
</dbReference>
<protein>
    <recommendedName>
        <fullName evidence="7">MADS-box domain-containing protein</fullName>
    </recommendedName>
</protein>
<dbReference type="AlphaFoldDB" id="A0A8T0XNZ8"/>
<dbReference type="SMART" id="SM00432">
    <property type="entry name" value="MADS"/>
    <property type="match status" value="1"/>
</dbReference>
<gene>
    <name evidence="8" type="ORF">PVAP13_1KG322300</name>
</gene>
<dbReference type="EMBL" id="CM029037">
    <property type="protein sequence ID" value="KAG2658893.1"/>
    <property type="molecule type" value="Genomic_DNA"/>
</dbReference>
<dbReference type="GO" id="GO:0045944">
    <property type="term" value="P:positive regulation of transcription by RNA polymerase II"/>
    <property type="evidence" value="ECO:0007669"/>
    <property type="project" value="InterPro"/>
</dbReference>
<dbReference type="InterPro" id="IPR050142">
    <property type="entry name" value="MADS-box/MEF2_TF"/>
</dbReference>
<evidence type="ECO:0000256" key="2">
    <source>
        <dbReference type="ARBA" id="ARBA00023015"/>
    </source>
</evidence>
<dbReference type="GO" id="GO:0005634">
    <property type="term" value="C:nucleus"/>
    <property type="evidence" value="ECO:0007669"/>
    <property type="project" value="UniProtKB-SubCell"/>
</dbReference>
<evidence type="ECO:0000259" key="7">
    <source>
        <dbReference type="PROSITE" id="PS50066"/>
    </source>
</evidence>
<name>A0A8T0XNZ8_PANVG</name>
<evidence type="ECO:0000313" key="9">
    <source>
        <dbReference type="Proteomes" id="UP000823388"/>
    </source>
</evidence>
<feature type="coiled-coil region" evidence="6">
    <location>
        <begin position="85"/>
        <end position="119"/>
    </location>
</feature>
<dbReference type="OrthoDB" id="762064at2759"/>
<dbReference type="CDD" id="cd00266">
    <property type="entry name" value="MADS_SRF_like"/>
    <property type="match status" value="1"/>
</dbReference>
<evidence type="ECO:0000256" key="1">
    <source>
        <dbReference type="ARBA" id="ARBA00004123"/>
    </source>
</evidence>
<dbReference type="InterPro" id="IPR033897">
    <property type="entry name" value="SRF-like_MADS-box"/>
</dbReference>
<keyword evidence="6" id="KW-0175">Coiled coil</keyword>
<proteinExistence type="predicted"/>
<keyword evidence="5" id="KW-0539">Nucleus</keyword>
<dbReference type="InterPro" id="IPR002100">
    <property type="entry name" value="TF_MADSbox"/>
</dbReference>
<evidence type="ECO:0000256" key="5">
    <source>
        <dbReference type="ARBA" id="ARBA00023242"/>
    </source>
</evidence>
<dbReference type="Pfam" id="PF00319">
    <property type="entry name" value="SRF-TF"/>
    <property type="match status" value="1"/>
</dbReference>
<keyword evidence="4" id="KW-0804">Transcription</keyword>
<dbReference type="PANTHER" id="PTHR48019">
    <property type="entry name" value="SERUM RESPONSE FACTOR HOMOLOG"/>
    <property type="match status" value="1"/>
</dbReference>
<feature type="domain" description="MADS-box" evidence="7">
    <location>
        <begin position="1"/>
        <end position="53"/>
    </location>
</feature>
<keyword evidence="2" id="KW-0805">Transcription regulation</keyword>
<accession>A0A8T0XNZ8</accession>
<dbReference type="Proteomes" id="UP000823388">
    <property type="component" value="Chromosome 1K"/>
</dbReference>
<keyword evidence="3" id="KW-0238">DNA-binding</keyword>
<evidence type="ECO:0000256" key="4">
    <source>
        <dbReference type="ARBA" id="ARBA00023163"/>
    </source>
</evidence>
<dbReference type="GO" id="GO:0000987">
    <property type="term" value="F:cis-regulatory region sequence-specific DNA binding"/>
    <property type="evidence" value="ECO:0007669"/>
    <property type="project" value="InterPro"/>
</dbReference>
<dbReference type="InterPro" id="IPR036879">
    <property type="entry name" value="TF_MADSbox_sf"/>
</dbReference>
<dbReference type="Gene3D" id="3.40.1810.10">
    <property type="entry name" value="Transcription factor, MADS-box"/>
    <property type="match status" value="1"/>
</dbReference>
<dbReference type="GO" id="GO:0046983">
    <property type="term" value="F:protein dimerization activity"/>
    <property type="evidence" value="ECO:0007669"/>
    <property type="project" value="InterPro"/>
</dbReference>
<reference evidence="8" key="1">
    <citation type="submission" date="2020-05" db="EMBL/GenBank/DDBJ databases">
        <title>WGS assembly of Panicum virgatum.</title>
        <authorList>
            <person name="Lovell J.T."/>
            <person name="Jenkins J."/>
            <person name="Shu S."/>
            <person name="Juenger T.E."/>
            <person name="Schmutz J."/>
        </authorList>
    </citation>
    <scope>NUCLEOTIDE SEQUENCE</scope>
    <source>
        <strain evidence="8">AP13</strain>
    </source>
</reference>
<comment type="subcellular location">
    <subcellularLocation>
        <location evidence="1">Nucleus</location>
    </subcellularLocation>
</comment>
<evidence type="ECO:0000256" key="3">
    <source>
        <dbReference type="ARBA" id="ARBA00023125"/>
    </source>
</evidence>